<evidence type="ECO:0000256" key="2">
    <source>
        <dbReference type="SAM" id="MobiDB-lite"/>
    </source>
</evidence>
<dbReference type="HOGENOM" id="CLU_018105_0_1_1"/>
<dbReference type="EMBL" id="KN846969">
    <property type="protein sequence ID" value="KIW86143.1"/>
    <property type="molecule type" value="Genomic_DNA"/>
</dbReference>
<dbReference type="STRING" id="1442368.A0A0D2GYL3"/>
<proteinExistence type="predicted"/>
<evidence type="ECO:0000313" key="3">
    <source>
        <dbReference type="EMBL" id="KIW86143.1"/>
    </source>
</evidence>
<dbReference type="RefSeq" id="XP_013289951.1">
    <property type="nucleotide sequence ID" value="XM_013434497.1"/>
</dbReference>
<feature type="compositionally biased region" description="Polar residues" evidence="2">
    <location>
        <begin position="392"/>
        <end position="406"/>
    </location>
</feature>
<sequence length="458" mass="50001">MANSPSPVDVSTVPATPPYVRARSADSMNKSSYASPPPMSASMTPPPSTQPPRFQSPVNRINSAPIDALLASPPPTAIRSNVLSALPTQDAIAKADIEELRSMATDLVAAVREARTSAAHFKLQHSLLAMEADQAAQRAEVEQQMSRREIEVLQTAEYRHRASMQSRNSVPPPQPQIEALTKTCQALEEERDEVEKRLTRAKKLVELQNDRNELLEEENALLKRRIRENREHFTKFKCLSPSHTTPRDTFTTPHRKPVPRFPESAPVPNHSNIAALLAAGEVLSGESLSVPSTPTRTHTSKFKHGHTRGAHSLSSLQTTPIQVKPPTHDGYPGSVVPFSAPSSQLAMESAERERHDRDSTISISDVEEGNNDDSIPESQASSLASDMLRRNPGSQESLRLSQGAERSSNLLQSKIFGTIKKPGQLRKRGASFGESDIKAKKAKLSQGVGLGIGSWSQT</sequence>
<reference evidence="3 4" key="1">
    <citation type="submission" date="2015-01" db="EMBL/GenBank/DDBJ databases">
        <title>The Genome Sequence of Fonsecaea pedrosoi CBS 271.37.</title>
        <authorList>
            <consortium name="The Broad Institute Genomics Platform"/>
            <person name="Cuomo C."/>
            <person name="de Hoog S."/>
            <person name="Gorbushina A."/>
            <person name="Stielow B."/>
            <person name="Teixiera M."/>
            <person name="Abouelleil A."/>
            <person name="Chapman S.B."/>
            <person name="Priest M."/>
            <person name="Young S.K."/>
            <person name="Wortman J."/>
            <person name="Nusbaum C."/>
            <person name="Birren B."/>
        </authorList>
    </citation>
    <scope>NUCLEOTIDE SEQUENCE [LARGE SCALE GENOMIC DNA]</scope>
    <source>
        <strain evidence="3 4">CBS 271.37</strain>
    </source>
</reference>
<feature type="compositionally biased region" description="Pro residues" evidence="2">
    <location>
        <begin position="35"/>
        <end position="50"/>
    </location>
</feature>
<feature type="compositionally biased region" description="Polar residues" evidence="2">
    <location>
        <begin position="241"/>
        <end position="252"/>
    </location>
</feature>
<protein>
    <submittedName>
        <fullName evidence="3">Unplaced genomic scaffold supercont1.1, whole genome shotgun sequence</fullName>
    </submittedName>
</protein>
<feature type="coiled-coil region" evidence="1">
    <location>
        <begin position="177"/>
        <end position="232"/>
    </location>
</feature>
<evidence type="ECO:0000313" key="4">
    <source>
        <dbReference type="Proteomes" id="UP000053029"/>
    </source>
</evidence>
<feature type="compositionally biased region" description="Acidic residues" evidence="2">
    <location>
        <begin position="365"/>
        <end position="375"/>
    </location>
</feature>
<feature type="compositionally biased region" description="Basic and acidic residues" evidence="2">
    <location>
        <begin position="349"/>
        <end position="359"/>
    </location>
</feature>
<organism evidence="3 4">
    <name type="scientific">Fonsecaea pedrosoi CBS 271.37</name>
    <dbReference type="NCBI Taxonomy" id="1442368"/>
    <lineage>
        <taxon>Eukaryota</taxon>
        <taxon>Fungi</taxon>
        <taxon>Dikarya</taxon>
        <taxon>Ascomycota</taxon>
        <taxon>Pezizomycotina</taxon>
        <taxon>Eurotiomycetes</taxon>
        <taxon>Chaetothyriomycetidae</taxon>
        <taxon>Chaetothyriales</taxon>
        <taxon>Herpotrichiellaceae</taxon>
        <taxon>Fonsecaea</taxon>
    </lineage>
</organism>
<feature type="region of interest" description="Disordered" evidence="2">
    <location>
        <begin position="287"/>
        <end position="406"/>
    </location>
</feature>
<gene>
    <name evidence="3" type="ORF">Z517_01537</name>
</gene>
<evidence type="ECO:0000256" key="1">
    <source>
        <dbReference type="SAM" id="Coils"/>
    </source>
</evidence>
<keyword evidence="1" id="KW-0175">Coiled coil</keyword>
<dbReference type="GeneID" id="25301027"/>
<feature type="compositionally biased region" description="Polar residues" evidence="2">
    <location>
        <begin position="312"/>
        <end position="321"/>
    </location>
</feature>
<keyword evidence="4" id="KW-1185">Reference proteome</keyword>
<dbReference type="OrthoDB" id="5404651at2759"/>
<feature type="region of interest" description="Disordered" evidence="2">
    <location>
        <begin position="1"/>
        <end position="68"/>
    </location>
</feature>
<feature type="compositionally biased region" description="Basic residues" evidence="2">
    <location>
        <begin position="298"/>
        <end position="309"/>
    </location>
</feature>
<feature type="region of interest" description="Disordered" evidence="2">
    <location>
        <begin position="238"/>
        <end position="267"/>
    </location>
</feature>
<name>A0A0D2GYL3_9EURO</name>
<feature type="compositionally biased region" description="Polar residues" evidence="2">
    <location>
        <begin position="287"/>
        <end position="297"/>
    </location>
</feature>
<dbReference type="VEuPathDB" id="FungiDB:Z517_01537"/>
<accession>A0A0D2GYL3</accession>
<dbReference type="AlphaFoldDB" id="A0A0D2GYL3"/>
<dbReference type="Proteomes" id="UP000053029">
    <property type="component" value="Unassembled WGS sequence"/>
</dbReference>